<dbReference type="Pfam" id="PF14016">
    <property type="entry name" value="DUF4232"/>
    <property type="match status" value="1"/>
</dbReference>
<evidence type="ECO:0000259" key="3">
    <source>
        <dbReference type="Pfam" id="PF14016"/>
    </source>
</evidence>
<comment type="caution">
    <text evidence="4">The sequence shown here is derived from an EMBL/GenBank/DDBJ whole genome shotgun (WGS) entry which is preliminary data.</text>
</comment>
<evidence type="ECO:0000256" key="1">
    <source>
        <dbReference type="SAM" id="MobiDB-lite"/>
    </source>
</evidence>
<dbReference type="RefSeq" id="WP_190207596.1">
    <property type="nucleotide sequence ID" value="NZ_BNBI01000016.1"/>
</dbReference>
<dbReference type="EMBL" id="BNBI01000016">
    <property type="protein sequence ID" value="GHF26323.1"/>
    <property type="molecule type" value="Genomic_DNA"/>
</dbReference>
<name>A0A919AUI7_9ACTN</name>
<dbReference type="Proteomes" id="UP000630718">
    <property type="component" value="Unassembled WGS sequence"/>
</dbReference>
<dbReference type="InterPro" id="IPR025326">
    <property type="entry name" value="DUF4232"/>
</dbReference>
<feature type="region of interest" description="Disordered" evidence="1">
    <location>
        <begin position="28"/>
        <end position="114"/>
    </location>
</feature>
<reference evidence="4" key="1">
    <citation type="journal article" date="2014" name="Int. J. Syst. Evol. Microbiol.">
        <title>Complete genome sequence of Corynebacterium casei LMG S-19264T (=DSM 44701T), isolated from a smear-ripened cheese.</title>
        <authorList>
            <consortium name="US DOE Joint Genome Institute (JGI-PGF)"/>
            <person name="Walter F."/>
            <person name="Albersmeier A."/>
            <person name="Kalinowski J."/>
            <person name="Ruckert C."/>
        </authorList>
    </citation>
    <scope>NUCLEOTIDE SEQUENCE</scope>
    <source>
        <strain evidence="4">JCM 4477</strain>
    </source>
</reference>
<feature type="compositionally biased region" description="Polar residues" evidence="1">
    <location>
        <begin position="28"/>
        <end position="47"/>
    </location>
</feature>
<feature type="compositionally biased region" description="Polar residues" evidence="1">
    <location>
        <begin position="78"/>
        <end position="96"/>
    </location>
</feature>
<feature type="signal peptide" evidence="2">
    <location>
        <begin position="1"/>
        <end position="19"/>
    </location>
</feature>
<protein>
    <recommendedName>
        <fullName evidence="3">DUF4232 domain-containing protein</fullName>
    </recommendedName>
</protein>
<keyword evidence="5" id="KW-1185">Reference proteome</keyword>
<feature type="compositionally biased region" description="Low complexity" evidence="1">
    <location>
        <begin position="61"/>
        <end position="77"/>
    </location>
</feature>
<sequence length="244" mass="24755">MSARTTRIRLFAASTVALAALSLTACQNGTDQGSSAPTATTEVSASPETKPGTDKATGEQNENTSANTNNTGNTKTNDSAQTNEDATTNDNPKSNNATTARTGTDTAAAKPGKCSAADVKITASEVSRPLNHLLLTATNTGSTTCYLPAYPVARFDQAQAVPPVVAASQPQAVTTLAPGKSGYAGVLTSAADGSGSNGYTAKTLTVPFDNGSIATVTLPADGVYVDSTLKVTYWLTSMGEALSH</sequence>
<proteinExistence type="predicted"/>
<evidence type="ECO:0000313" key="5">
    <source>
        <dbReference type="Proteomes" id="UP000630718"/>
    </source>
</evidence>
<feature type="domain" description="DUF4232" evidence="3">
    <location>
        <begin position="114"/>
        <end position="234"/>
    </location>
</feature>
<reference evidence="4" key="2">
    <citation type="submission" date="2020-09" db="EMBL/GenBank/DDBJ databases">
        <authorList>
            <person name="Sun Q."/>
            <person name="Ohkuma M."/>
        </authorList>
    </citation>
    <scope>NUCLEOTIDE SEQUENCE</scope>
    <source>
        <strain evidence="4">JCM 4477</strain>
    </source>
</reference>
<accession>A0A919AUI7</accession>
<keyword evidence="2" id="KW-0732">Signal</keyword>
<dbReference type="PROSITE" id="PS51257">
    <property type="entry name" value="PROKAR_LIPOPROTEIN"/>
    <property type="match status" value="1"/>
</dbReference>
<feature type="compositionally biased region" description="Low complexity" evidence="1">
    <location>
        <begin position="97"/>
        <end position="109"/>
    </location>
</feature>
<evidence type="ECO:0000313" key="4">
    <source>
        <dbReference type="EMBL" id="GHF26323.1"/>
    </source>
</evidence>
<feature type="chain" id="PRO_5038497912" description="DUF4232 domain-containing protein" evidence="2">
    <location>
        <begin position="20"/>
        <end position="244"/>
    </location>
</feature>
<organism evidence="4 5">
    <name type="scientific">Streptomyces fumanus</name>
    <dbReference type="NCBI Taxonomy" id="67302"/>
    <lineage>
        <taxon>Bacteria</taxon>
        <taxon>Bacillati</taxon>
        <taxon>Actinomycetota</taxon>
        <taxon>Actinomycetes</taxon>
        <taxon>Kitasatosporales</taxon>
        <taxon>Streptomycetaceae</taxon>
        <taxon>Streptomyces</taxon>
    </lineage>
</organism>
<dbReference type="AlphaFoldDB" id="A0A919AUI7"/>
<gene>
    <name evidence="4" type="ORF">GCM10018772_59930</name>
</gene>
<evidence type="ECO:0000256" key="2">
    <source>
        <dbReference type="SAM" id="SignalP"/>
    </source>
</evidence>